<dbReference type="GO" id="GO:0044781">
    <property type="term" value="P:bacterial-type flagellum organization"/>
    <property type="evidence" value="ECO:0007669"/>
    <property type="project" value="UniProtKB-UniRule"/>
</dbReference>
<dbReference type="Gene3D" id="2.60.40.4070">
    <property type="match status" value="1"/>
</dbReference>
<name>A0A0D6MH65_9PROT</name>
<reference evidence="8 9" key="1">
    <citation type="submission" date="2012-10" db="EMBL/GenBank/DDBJ databases">
        <title>Genome sequencing of Tanticharoenia sakaeratensis NBRC 103193.</title>
        <authorList>
            <person name="Azuma Y."/>
            <person name="Hadano H."/>
            <person name="Hirakawa H."/>
            <person name="Matsushita K."/>
        </authorList>
    </citation>
    <scope>NUCLEOTIDE SEQUENCE [LARGE SCALE GENOMIC DNA]</scope>
    <source>
        <strain evidence="8 9">NBRC 103193</strain>
    </source>
</reference>
<dbReference type="Pfam" id="PF03963">
    <property type="entry name" value="FlgD"/>
    <property type="match status" value="1"/>
</dbReference>
<gene>
    <name evidence="8" type="ORF">Tasa_004_054</name>
</gene>
<dbReference type="InterPro" id="IPR025963">
    <property type="entry name" value="FLgD_Tudor"/>
</dbReference>
<comment type="caution">
    <text evidence="8">The sequence shown here is derived from an EMBL/GenBank/DDBJ whole genome shotgun (WGS) entry which is preliminary data.</text>
</comment>
<dbReference type="Gene3D" id="2.30.30.910">
    <property type="match status" value="1"/>
</dbReference>
<evidence type="ECO:0000259" key="7">
    <source>
        <dbReference type="Pfam" id="PF13861"/>
    </source>
</evidence>
<evidence type="ECO:0000256" key="4">
    <source>
        <dbReference type="ARBA" id="ARBA00024746"/>
    </source>
</evidence>
<keyword evidence="9" id="KW-1185">Reference proteome</keyword>
<dbReference type="Pfam" id="PF13861">
    <property type="entry name" value="FLgD_tudor"/>
    <property type="match status" value="1"/>
</dbReference>
<dbReference type="InterPro" id="IPR025965">
    <property type="entry name" value="FlgD/Vpr_Ig-like"/>
</dbReference>
<evidence type="ECO:0000256" key="5">
    <source>
        <dbReference type="RuleBase" id="RU362076"/>
    </source>
</evidence>
<feature type="domain" description="FlgD Tudor-like" evidence="7">
    <location>
        <begin position="113"/>
        <end position="234"/>
    </location>
</feature>
<evidence type="ECO:0000256" key="3">
    <source>
        <dbReference type="ARBA" id="ARBA00022795"/>
    </source>
</evidence>
<dbReference type="InterPro" id="IPR005648">
    <property type="entry name" value="FlgD"/>
</dbReference>
<dbReference type="AlphaFoldDB" id="A0A0D6MH65"/>
<evidence type="ECO:0000313" key="8">
    <source>
        <dbReference type="EMBL" id="GAN52989.1"/>
    </source>
</evidence>
<evidence type="ECO:0000256" key="2">
    <source>
        <dbReference type="ARBA" id="ARBA00016013"/>
    </source>
</evidence>
<keyword evidence="3 5" id="KW-1005">Bacterial flagellum biogenesis</keyword>
<sequence length="243" mass="24175">MSTTSVTSSQGTTSLINAAISAAQTAASSTSAAATSSSSTSTASASALASLGTNYNEFLTMLTTQLKNQDPSSPMSTDSFTSELAQFAGVEQQVQTNTNLSSLISLTQDSTLTSGLNLVGKSVSVDSSSLPLQNGSASLTYDAPSAGTVAIAVTDSSGNVVKTQEVDASAGTNTWTWNGENDDGTQLADGQYSVAIEASTASGSTTALTPTVTGTVTGVSNSGSSVDLQMGSVSTSINNLVST</sequence>
<dbReference type="Proteomes" id="UP000032679">
    <property type="component" value="Unassembled WGS sequence"/>
</dbReference>
<organism evidence="8 9">
    <name type="scientific">Tanticharoenia sakaeratensis NBRC 103193</name>
    <dbReference type="NCBI Taxonomy" id="1231623"/>
    <lineage>
        <taxon>Bacteria</taxon>
        <taxon>Pseudomonadati</taxon>
        <taxon>Pseudomonadota</taxon>
        <taxon>Alphaproteobacteria</taxon>
        <taxon>Acetobacterales</taxon>
        <taxon>Acetobacteraceae</taxon>
        <taxon>Tanticharoenia</taxon>
    </lineage>
</organism>
<evidence type="ECO:0000256" key="1">
    <source>
        <dbReference type="ARBA" id="ARBA00010577"/>
    </source>
</evidence>
<accession>A0A0D6MH65</accession>
<dbReference type="Pfam" id="PF13860">
    <property type="entry name" value="FlgD_ig"/>
    <property type="match status" value="1"/>
</dbReference>
<protein>
    <recommendedName>
        <fullName evidence="2 5">Basal-body rod modification protein FlgD</fullName>
    </recommendedName>
</protein>
<dbReference type="OrthoDB" id="9785233at2"/>
<proteinExistence type="inferred from homology"/>
<evidence type="ECO:0000259" key="6">
    <source>
        <dbReference type="Pfam" id="PF13860"/>
    </source>
</evidence>
<dbReference type="RefSeq" id="WP_048846511.1">
    <property type="nucleotide sequence ID" value="NZ_BALE01000004.1"/>
</dbReference>
<comment type="function">
    <text evidence="4 5">Required for flagellar hook formation. May act as a scaffolding protein.</text>
</comment>
<dbReference type="EMBL" id="BALE01000004">
    <property type="protein sequence ID" value="GAN52989.1"/>
    <property type="molecule type" value="Genomic_DNA"/>
</dbReference>
<dbReference type="STRING" id="1231623.Tasa_004_054"/>
<feature type="domain" description="FlgD/Vpr Ig-like" evidence="6">
    <location>
        <begin position="135"/>
        <end position="201"/>
    </location>
</feature>
<evidence type="ECO:0000313" key="9">
    <source>
        <dbReference type="Proteomes" id="UP000032679"/>
    </source>
</evidence>
<comment type="similarity">
    <text evidence="1 5">Belongs to the FlgD family.</text>
</comment>